<keyword evidence="3" id="KW-1185">Reference proteome</keyword>
<dbReference type="Proteomes" id="UP000324974">
    <property type="component" value="Chromosome"/>
</dbReference>
<dbReference type="OrthoDB" id="9839002at2"/>
<accession>A0A5C1A8L5</accession>
<dbReference type="AlphaFoldDB" id="A0A5C1A8L5"/>
<dbReference type="KEGG" id="lrs:PX52LOC_02496"/>
<keyword evidence="1" id="KW-0732">Signal</keyword>
<dbReference type="EMBL" id="CP042425">
    <property type="protein sequence ID" value="QEL15571.1"/>
    <property type="molecule type" value="Genomic_DNA"/>
</dbReference>
<organism evidence="2 3">
    <name type="scientific">Limnoglobus roseus</name>
    <dbReference type="NCBI Taxonomy" id="2598579"/>
    <lineage>
        <taxon>Bacteria</taxon>
        <taxon>Pseudomonadati</taxon>
        <taxon>Planctomycetota</taxon>
        <taxon>Planctomycetia</taxon>
        <taxon>Gemmatales</taxon>
        <taxon>Gemmataceae</taxon>
        <taxon>Limnoglobus</taxon>
    </lineage>
</organism>
<dbReference type="RefSeq" id="WP_149110373.1">
    <property type="nucleotide sequence ID" value="NZ_CP042425.1"/>
</dbReference>
<gene>
    <name evidence="2" type="ORF">PX52LOC_02496</name>
</gene>
<sequence length="175" mass="19307">MLSRLVLLTLAAALANPSVAADKPKAVELNQLRLYVPIPELEQRFGDDVQPLSKYIKALEEKAGELLAKEKPPKAKGLLIAVGIKSKKDARVWCEAVEGDVPADLIKSLDKELGKVQAVDLVKAPAGFAMEVKLFGQKPDKFPEFPQSWVEAAKKEKKQLLVPPDELFKSIWPDK</sequence>
<evidence type="ECO:0000313" key="2">
    <source>
        <dbReference type="EMBL" id="QEL15571.1"/>
    </source>
</evidence>
<reference evidence="3" key="1">
    <citation type="submission" date="2019-08" db="EMBL/GenBank/DDBJ databases">
        <title>Limnoglobus roseus gen. nov., sp. nov., a novel freshwater planctomycete with a giant genome from the family Gemmataceae.</title>
        <authorList>
            <person name="Kulichevskaya I.S."/>
            <person name="Naumoff D.G."/>
            <person name="Miroshnikov K."/>
            <person name="Ivanova A."/>
            <person name="Philippov D.A."/>
            <person name="Hakobyan A."/>
            <person name="Rijpstra I.C."/>
            <person name="Sinninghe Damste J.S."/>
            <person name="Liesack W."/>
            <person name="Dedysh S.N."/>
        </authorList>
    </citation>
    <scope>NUCLEOTIDE SEQUENCE [LARGE SCALE GENOMIC DNA]</scope>
    <source>
        <strain evidence="3">PX52</strain>
    </source>
</reference>
<feature type="signal peptide" evidence="1">
    <location>
        <begin position="1"/>
        <end position="20"/>
    </location>
</feature>
<proteinExistence type="predicted"/>
<name>A0A5C1A8L5_9BACT</name>
<evidence type="ECO:0000313" key="3">
    <source>
        <dbReference type="Proteomes" id="UP000324974"/>
    </source>
</evidence>
<evidence type="ECO:0000256" key="1">
    <source>
        <dbReference type="SAM" id="SignalP"/>
    </source>
</evidence>
<protein>
    <submittedName>
        <fullName evidence="2">Uncharacterized protein</fullName>
    </submittedName>
</protein>
<feature type="chain" id="PRO_5022725796" evidence="1">
    <location>
        <begin position="21"/>
        <end position="175"/>
    </location>
</feature>